<keyword evidence="3" id="KW-0813">Transport</keyword>
<feature type="transmembrane region" description="Helical" evidence="8">
    <location>
        <begin position="242"/>
        <end position="268"/>
    </location>
</feature>
<feature type="transmembrane region" description="Helical" evidence="8">
    <location>
        <begin position="310"/>
        <end position="329"/>
    </location>
</feature>
<feature type="transmembrane region" description="Helical" evidence="8">
    <location>
        <begin position="96"/>
        <end position="115"/>
    </location>
</feature>
<keyword evidence="5 8" id="KW-0812">Transmembrane</keyword>
<dbReference type="FunFam" id="1.10.3470.10:FF:000001">
    <property type="entry name" value="Vitamin B12 ABC transporter permease BtuC"/>
    <property type="match status" value="1"/>
</dbReference>
<dbReference type="CDD" id="cd06550">
    <property type="entry name" value="TM_ABC_iron-siderophores_like"/>
    <property type="match status" value="1"/>
</dbReference>
<evidence type="ECO:0000256" key="5">
    <source>
        <dbReference type="ARBA" id="ARBA00022692"/>
    </source>
</evidence>
<dbReference type="Gene3D" id="1.10.3470.10">
    <property type="entry name" value="ABC transporter involved in vitamin B12 uptake, BtuC"/>
    <property type="match status" value="1"/>
</dbReference>
<protein>
    <submittedName>
        <fullName evidence="9">Iron complex transport system permease protein</fullName>
    </submittedName>
</protein>
<dbReference type="GO" id="GO:0033214">
    <property type="term" value="P:siderophore-iron import into cell"/>
    <property type="evidence" value="ECO:0007669"/>
    <property type="project" value="TreeGrafter"/>
</dbReference>
<evidence type="ECO:0000256" key="6">
    <source>
        <dbReference type="ARBA" id="ARBA00022989"/>
    </source>
</evidence>
<evidence type="ECO:0000313" key="9">
    <source>
        <dbReference type="EMBL" id="PYF01945.1"/>
    </source>
</evidence>
<evidence type="ECO:0000256" key="1">
    <source>
        <dbReference type="ARBA" id="ARBA00004651"/>
    </source>
</evidence>
<organism evidence="9 10">
    <name type="scientific">Rhodopseudomonas faecalis</name>
    <dbReference type="NCBI Taxonomy" id="99655"/>
    <lineage>
        <taxon>Bacteria</taxon>
        <taxon>Pseudomonadati</taxon>
        <taxon>Pseudomonadota</taxon>
        <taxon>Alphaproteobacteria</taxon>
        <taxon>Hyphomicrobiales</taxon>
        <taxon>Nitrobacteraceae</taxon>
        <taxon>Rhodopseudomonas</taxon>
    </lineage>
</organism>
<dbReference type="PANTHER" id="PTHR30472">
    <property type="entry name" value="FERRIC ENTEROBACTIN TRANSPORT SYSTEM PERMEASE PROTEIN"/>
    <property type="match status" value="1"/>
</dbReference>
<dbReference type="InterPro" id="IPR037294">
    <property type="entry name" value="ABC_BtuC-like"/>
</dbReference>
<keyword evidence="4" id="KW-1003">Cell membrane</keyword>
<sequence length="340" mass="35691">MAERRVTSTLIVLALLLIVVVIFAAGIGPYRIPPGEVITAIAAWLGGADRHDQAAVVLFQIRLPRIAAAICVGAALSAAGAAYQNLFRNPLVSPDILGVSHGAGLGAVIAILFGLPVVAIELFGFVTGSLTVMLVAALAWSLRERGDVLMLVLAGIVVGSIAAAAISLVKLVADPYSQLPMITYWLLGSLASVRPSDLAVVVPTVLIGLIPLYLLRWRITVMSCGDDDARALGINVQRTRQVVIAAATLITAAVVAISGVIGWVGLMVPHMARLLVGPRFDRLLPTSILIGASFMIVVDTLARTAANIEIPIGVLTALVGGGLFVWLMTRKGARAIWRRE</sequence>
<dbReference type="OrthoDB" id="9811975at2"/>
<keyword evidence="7 8" id="KW-0472">Membrane</keyword>
<dbReference type="InterPro" id="IPR000522">
    <property type="entry name" value="ABC_transptr_permease_BtuC"/>
</dbReference>
<dbReference type="EMBL" id="QJTI01000016">
    <property type="protein sequence ID" value="PYF01945.1"/>
    <property type="molecule type" value="Genomic_DNA"/>
</dbReference>
<feature type="transmembrane region" description="Helical" evidence="8">
    <location>
        <begin position="148"/>
        <end position="172"/>
    </location>
</feature>
<dbReference type="GO" id="GO:0005886">
    <property type="term" value="C:plasma membrane"/>
    <property type="evidence" value="ECO:0007669"/>
    <property type="project" value="UniProtKB-SubCell"/>
</dbReference>
<accession>A0A318TJA5</accession>
<evidence type="ECO:0000256" key="8">
    <source>
        <dbReference type="SAM" id="Phobius"/>
    </source>
</evidence>
<feature type="transmembrane region" description="Helical" evidence="8">
    <location>
        <begin position="66"/>
        <end position="84"/>
    </location>
</feature>
<gene>
    <name evidence="9" type="ORF">BJ122_11677</name>
</gene>
<evidence type="ECO:0000313" key="10">
    <source>
        <dbReference type="Proteomes" id="UP000248148"/>
    </source>
</evidence>
<dbReference type="SUPFAM" id="SSF81345">
    <property type="entry name" value="ABC transporter involved in vitamin B12 uptake, BtuC"/>
    <property type="match status" value="1"/>
</dbReference>
<dbReference type="RefSeq" id="WP_110781492.1">
    <property type="nucleotide sequence ID" value="NZ_QJTI01000016.1"/>
</dbReference>
<feature type="transmembrane region" description="Helical" evidence="8">
    <location>
        <begin position="122"/>
        <end position="142"/>
    </location>
</feature>
<dbReference type="Pfam" id="PF01032">
    <property type="entry name" value="FecCD"/>
    <property type="match status" value="1"/>
</dbReference>
<feature type="transmembrane region" description="Helical" evidence="8">
    <location>
        <begin position="6"/>
        <end position="27"/>
    </location>
</feature>
<evidence type="ECO:0000256" key="4">
    <source>
        <dbReference type="ARBA" id="ARBA00022475"/>
    </source>
</evidence>
<comment type="similarity">
    <text evidence="2">Belongs to the binding-protein-dependent transport system permease family. FecCD subfamily.</text>
</comment>
<dbReference type="AlphaFoldDB" id="A0A318TJA5"/>
<keyword evidence="6 8" id="KW-1133">Transmembrane helix</keyword>
<evidence type="ECO:0000256" key="2">
    <source>
        <dbReference type="ARBA" id="ARBA00007935"/>
    </source>
</evidence>
<feature type="transmembrane region" description="Helical" evidence="8">
    <location>
        <begin position="184"/>
        <end position="213"/>
    </location>
</feature>
<name>A0A318TJA5_9BRAD</name>
<evidence type="ECO:0000256" key="7">
    <source>
        <dbReference type="ARBA" id="ARBA00023136"/>
    </source>
</evidence>
<dbReference type="PANTHER" id="PTHR30472:SF70">
    <property type="entry name" value="MOLYBDATE IMPORT SYSTEM PERMEASE PROTEIN MOLB"/>
    <property type="match status" value="1"/>
</dbReference>
<evidence type="ECO:0000256" key="3">
    <source>
        <dbReference type="ARBA" id="ARBA00022448"/>
    </source>
</evidence>
<dbReference type="GO" id="GO:0022857">
    <property type="term" value="F:transmembrane transporter activity"/>
    <property type="evidence" value="ECO:0007669"/>
    <property type="project" value="InterPro"/>
</dbReference>
<keyword evidence="10" id="KW-1185">Reference proteome</keyword>
<reference evidence="9 10" key="1">
    <citation type="submission" date="2018-06" db="EMBL/GenBank/DDBJ databases">
        <title>Genomic Encyclopedia of Archaeal and Bacterial Type Strains, Phase II (KMG-II): from individual species to whole genera.</title>
        <authorList>
            <person name="Goeker M."/>
        </authorList>
    </citation>
    <scope>NUCLEOTIDE SEQUENCE [LARGE SCALE GENOMIC DNA]</scope>
    <source>
        <strain evidence="9 10">JCM 11668</strain>
    </source>
</reference>
<dbReference type="Proteomes" id="UP000248148">
    <property type="component" value="Unassembled WGS sequence"/>
</dbReference>
<comment type="caution">
    <text evidence="9">The sequence shown here is derived from an EMBL/GenBank/DDBJ whole genome shotgun (WGS) entry which is preliminary data.</text>
</comment>
<comment type="subcellular location">
    <subcellularLocation>
        <location evidence="1">Cell membrane</location>
        <topology evidence="1">Multi-pass membrane protein</topology>
    </subcellularLocation>
</comment>
<proteinExistence type="inferred from homology"/>